<name>A0A7S2MEW2_9DINO</name>
<proteinExistence type="inferred from homology"/>
<gene>
    <name evidence="2" type="ORF">BRAN1462_LOCUS28</name>
</gene>
<dbReference type="InterPro" id="IPR051209">
    <property type="entry name" value="FAD-bind_Monooxygenase_sf"/>
</dbReference>
<reference evidence="2" key="1">
    <citation type="submission" date="2021-01" db="EMBL/GenBank/DDBJ databases">
        <authorList>
            <person name="Corre E."/>
            <person name="Pelletier E."/>
            <person name="Niang G."/>
            <person name="Scheremetjew M."/>
            <person name="Finn R."/>
            <person name="Kale V."/>
            <person name="Holt S."/>
            <person name="Cochrane G."/>
            <person name="Meng A."/>
            <person name="Brown T."/>
            <person name="Cohen L."/>
        </authorList>
    </citation>
    <scope>NUCLEOTIDE SEQUENCE</scope>
    <source>
        <strain evidence="2">RCC3387</strain>
    </source>
</reference>
<dbReference type="PANTHER" id="PTHR42877">
    <property type="entry name" value="L-ORNITHINE N(5)-MONOOXYGENASE-RELATED"/>
    <property type="match status" value="1"/>
</dbReference>
<dbReference type="Gene3D" id="3.50.50.60">
    <property type="entry name" value="FAD/NAD(P)-binding domain"/>
    <property type="match status" value="1"/>
</dbReference>
<dbReference type="AlphaFoldDB" id="A0A7S2MEW2"/>
<dbReference type="SUPFAM" id="SSF51905">
    <property type="entry name" value="FAD/NAD(P)-binding domain"/>
    <property type="match status" value="1"/>
</dbReference>
<dbReference type="InterPro" id="IPR036188">
    <property type="entry name" value="FAD/NAD-bd_sf"/>
</dbReference>
<accession>A0A7S2MEW2</accession>
<protein>
    <recommendedName>
        <fullName evidence="3">FAD/NAD(P)-binding domain-containing protein</fullName>
    </recommendedName>
</protein>
<organism evidence="2">
    <name type="scientific">Zooxanthella nutricula</name>
    <dbReference type="NCBI Taxonomy" id="1333877"/>
    <lineage>
        <taxon>Eukaryota</taxon>
        <taxon>Sar</taxon>
        <taxon>Alveolata</taxon>
        <taxon>Dinophyceae</taxon>
        <taxon>Peridiniales</taxon>
        <taxon>Peridiniales incertae sedis</taxon>
        <taxon>Zooxanthella</taxon>
    </lineage>
</organism>
<evidence type="ECO:0008006" key="3">
    <source>
        <dbReference type="Google" id="ProtNLM"/>
    </source>
</evidence>
<evidence type="ECO:0000256" key="1">
    <source>
        <dbReference type="ARBA" id="ARBA00010139"/>
    </source>
</evidence>
<sequence>MVATTVWDIKEQLAESTGVEASELKFFTKQGPYHREQKDSEEIGRKVTVRGIKSFTRQRMEYPHPICVIGAGHIGLRQAMIFLKHKETNFVIFDRKPKVGGQSWWDQANTTSKLQTELGVYHLNFDETLEPPTKDYPWPSRDELLEHFEEKSREYGLFPYIRLSTDVKEMKVGGGKNELATYEVTLQGVEKLDEPEESFMTSALLLYPGNLSVARREDYKGEDTFGGIIAYGMFNELDYNTIQGKNVAIVGHGAFAVENVRTCLEYSAGQMYLVCRRKNLSCPRFVSWLANQSYTPVSAVLFLNAMQPMYDLVGFDQWSYYAVQANAARSHCTIMQKARFGIGDVYFLAISWGKLEVIEDKLGVKRLSEGALHCGNGRRLQVDAVLKLLGFVGNFDNDRLMKVKEMFGFWVNEDFKRYLVAEPISVMASNFGGTSFSPGAIVWAEHAMHFLHYPSDYYKKIIEVSGTLIPRHKTNGEDVPAYVVDARHGTQTMTIIGGVIPWLIERGGIEVGIKNSRMHLLHPIDRFIDYCKEDWDYYCDKLRKEGMSGPEFPYTHEIAHKYYSMYEAEHEAAVRKQMGGAR</sequence>
<dbReference type="PANTHER" id="PTHR42877:SF4">
    <property type="entry name" value="FAD_NAD(P)-BINDING DOMAIN-CONTAINING PROTEIN-RELATED"/>
    <property type="match status" value="1"/>
</dbReference>
<dbReference type="EMBL" id="HBGW01000038">
    <property type="protein sequence ID" value="CAD9479371.1"/>
    <property type="molecule type" value="Transcribed_RNA"/>
</dbReference>
<evidence type="ECO:0000313" key="2">
    <source>
        <dbReference type="EMBL" id="CAD9479371.1"/>
    </source>
</evidence>
<comment type="similarity">
    <text evidence="1">Belongs to the FAD-binding monooxygenase family.</text>
</comment>